<dbReference type="EMBL" id="QZKI01000102">
    <property type="protein sequence ID" value="RJP67572.1"/>
    <property type="molecule type" value="Genomic_DNA"/>
</dbReference>
<accession>A0A419EU35</accession>
<feature type="transmembrane region" description="Helical" evidence="6">
    <location>
        <begin position="151"/>
        <end position="173"/>
    </location>
</feature>
<keyword evidence="3 6" id="KW-0812">Transmembrane</keyword>
<feature type="transmembrane region" description="Helical" evidence="6">
    <location>
        <begin position="233"/>
        <end position="251"/>
    </location>
</feature>
<dbReference type="InterPro" id="IPR051449">
    <property type="entry name" value="ABC-2_transporter_component"/>
</dbReference>
<evidence type="ECO:0000256" key="3">
    <source>
        <dbReference type="ARBA" id="ARBA00022692"/>
    </source>
</evidence>
<keyword evidence="2" id="KW-1003">Cell membrane</keyword>
<evidence type="ECO:0000256" key="5">
    <source>
        <dbReference type="ARBA" id="ARBA00023136"/>
    </source>
</evidence>
<reference evidence="8 9" key="1">
    <citation type="journal article" date="2017" name="ISME J.">
        <title>Energy and carbon metabolisms in a deep terrestrial subsurface fluid microbial community.</title>
        <authorList>
            <person name="Momper L."/>
            <person name="Jungbluth S.P."/>
            <person name="Lee M.D."/>
            <person name="Amend J.P."/>
        </authorList>
    </citation>
    <scope>NUCLEOTIDE SEQUENCE [LARGE SCALE GENOMIC DNA]</scope>
    <source>
        <strain evidence="8">SURF_17</strain>
    </source>
</reference>
<keyword evidence="4 6" id="KW-1133">Transmembrane helix</keyword>
<evidence type="ECO:0000313" key="8">
    <source>
        <dbReference type="EMBL" id="RJP67572.1"/>
    </source>
</evidence>
<dbReference type="Pfam" id="PF12698">
    <property type="entry name" value="ABC2_membrane_3"/>
    <property type="match status" value="1"/>
</dbReference>
<evidence type="ECO:0000256" key="4">
    <source>
        <dbReference type="ARBA" id="ARBA00022989"/>
    </source>
</evidence>
<dbReference type="PANTHER" id="PTHR30294">
    <property type="entry name" value="MEMBRANE COMPONENT OF ABC TRANSPORTER YHHJ-RELATED"/>
    <property type="match status" value="1"/>
</dbReference>
<evidence type="ECO:0000256" key="1">
    <source>
        <dbReference type="ARBA" id="ARBA00004651"/>
    </source>
</evidence>
<organism evidence="8 9">
    <name type="scientific">Candidatus Abyssobacteria bacterium SURF_17</name>
    <dbReference type="NCBI Taxonomy" id="2093361"/>
    <lineage>
        <taxon>Bacteria</taxon>
        <taxon>Pseudomonadati</taxon>
        <taxon>Candidatus Hydrogenedentota</taxon>
        <taxon>Candidatus Abyssobacteria</taxon>
    </lineage>
</organism>
<evidence type="ECO:0000256" key="2">
    <source>
        <dbReference type="ARBA" id="ARBA00022475"/>
    </source>
</evidence>
<evidence type="ECO:0000259" key="7">
    <source>
        <dbReference type="Pfam" id="PF12698"/>
    </source>
</evidence>
<dbReference type="Proteomes" id="UP000285961">
    <property type="component" value="Unassembled WGS sequence"/>
</dbReference>
<comment type="caution">
    <text evidence="8">The sequence shown here is derived from an EMBL/GenBank/DDBJ whole genome shotgun (WGS) entry which is preliminary data.</text>
</comment>
<feature type="transmembrane region" description="Helical" evidence="6">
    <location>
        <begin position="72"/>
        <end position="93"/>
    </location>
</feature>
<dbReference type="GO" id="GO:0140359">
    <property type="term" value="F:ABC-type transporter activity"/>
    <property type="evidence" value="ECO:0007669"/>
    <property type="project" value="InterPro"/>
</dbReference>
<sequence>MKNILILIRKDLISYFVSPIAYVVIAVFLVLSGIIFSLRFSFFYHDSLELSRNPYMMGEYNLNVTEHVLEPMFFTLNFLSLLIVPMLTMRAFAEDKKSGTMELLFTYPVRDIEVGLSKFAACFIVYCCMIGLTLLYPALSARYADPEWGSVAMGYAGLLLSGAAFVALGVFVSSLTENQIIAVAVSYGLLLLFWLFGAAETLLPQPYNVIVTDLSLFNHLEDFARGVLDTHDLVYYVSFTALAMFFTLRSLEVTKWKGKA</sequence>
<evidence type="ECO:0000256" key="6">
    <source>
        <dbReference type="SAM" id="Phobius"/>
    </source>
</evidence>
<dbReference type="AlphaFoldDB" id="A0A419EU35"/>
<keyword evidence="5 6" id="KW-0472">Membrane</keyword>
<dbReference type="PANTHER" id="PTHR30294:SF29">
    <property type="entry name" value="MULTIDRUG ABC TRANSPORTER PERMEASE YBHS-RELATED"/>
    <property type="match status" value="1"/>
</dbReference>
<comment type="subcellular location">
    <subcellularLocation>
        <location evidence="1">Cell membrane</location>
        <topology evidence="1">Multi-pass membrane protein</topology>
    </subcellularLocation>
</comment>
<gene>
    <name evidence="8" type="ORF">C4532_14420</name>
</gene>
<dbReference type="InterPro" id="IPR013525">
    <property type="entry name" value="ABC2_TM"/>
</dbReference>
<dbReference type="GO" id="GO:0005886">
    <property type="term" value="C:plasma membrane"/>
    <property type="evidence" value="ECO:0007669"/>
    <property type="project" value="UniProtKB-SubCell"/>
</dbReference>
<feature type="transmembrane region" description="Helical" evidence="6">
    <location>
        <begin position="180"/>
        <end position="199"/>
    </location>
</feature>
<name>A0A419EU35_9BACT</name>
<protein>
    <submittedName>
        <fullName evidence="8">ABC transporter permease</fullName>
    </submittedName>
</protein>
<feature type="domain" description="ABC-2 type transporter transmembrane" evidence="7">
    <location>
        <begin position="76"/>
        <end position="212"/>
    </location>
</feature>
<feature type="transmembrane region" description="Helical" evidence="6">
    <location>
        <begin position="12"/>
        <end position="38"/>
    </location>
</feature>
<proteinExistence type="predicted"/>
<feature type="transmembrane region" description="Helical" evidence="6">
    <location>
        <begin position="114"/>
        <end position="139"/>
    </location>
</feature>
<evidence type="ECO:0000313" key="9">
    <source>
        <dbReference type="Proteomes" id="UP000285961"/>
    </source>
</evidence>